<dbReference type="InterPro" id="IPR036779">
    <property type="entry name" value="LysM_dom_sf"/>
</dbReference>
<dbReference type="RefSeq" id="WP_038094311.1">
    <property type="nucleotide sequence ID" value="NZ_JMIR01000049.1"/>
</dbReference>
<organism evidence="2 3">
    <name type="scientific">Tumebacillus flagellatus</name>
    <dbReference type="NCBI Taxonomy" id="1157490"/>
    <lineage>
        <taxon>Bacteria</taxon>
        <taxon>Bacillati</taxon>
        <taxon>Bacillota</taxon>
        <taxon>Bacilli</taxon>
        <taxon>Bacillales</taxon>
        <taxon>Alicyclobacillaceae</taxon>
        <taxon>Tumebacillus</taxon>
    </lineage>
</organism>
<dbReference type="STRING" id="1157490.EL26_22910"/>
<sequence length="215" mass="23388">MHDLIIGGFTFPLLPKDSLDFDMKRRIAKLEPAGAPAVYQDMGLGEKTLEINGVFDGDNAWSTSEEIERLMWAGSEHDLVYGPIRKRVRVESYKPKLKRSNRVSYSLHLIVCFPEEEFDNLAGDGSLGSNTLATTAGLTSSDAAESYTIKSGDTLWQLAATKYGDGTKWEAIAEANGITNVYALQIGQQIKLPNVATISKPDYAGELAEIAKGAA</sequence>
<protein>
    <recommendedName>
        <fullName evidence="1">LysM domain-containing protein</fullName>
    </recommendedName>
</protein>
<dbReference type="Gene3D" id="3.10.350.10">
    <property type="entry name" value="LysM domain"/>
    <property type="match status" value="1"/>
</dbReference>
<feature type="domain" description="LysM" evidence="1">
    <location>
        <begin position="145"/>
        <end position="192"/>
    </location>
</feature>
<gene>
    <name evidence="2" type="ORF">EL26_22910</name>
</gene>
<name>A0A074LMC3_9BACL</name>
<keyword evidence="3" id="KW-1185">Reference proteome</keyword>
<dbReference type="AlphaFoldDB" id="A0A074LMC3"/>
<reference evidence="2 3" key="1">
    <citation type="journal article" date="2013" name="Int. J. Syst. Evol. Microbiol.">
        <title>Tumebacillus flagellatus sp. nov., an alpha-amylase/pullulanase-producing bacterium isolated from cassava wastewater.</title>
        <authorList>
            <person name="Wang Q."/>
            <person name="Xie N."/>
            <person name="Qin Y."/>
            <person name="Shen N."/>
            <person name="Zhu J."/>
            <person name="Mi H."/>
            <person name="Huang R."/>
        </authorList>
    </citation>
    <scope>NUCLEOTIDE SEQUENCE [LARGE SCALE GENOMIC DNA]</scope>
    <source>
        <strain evidence="2 3">GST4</strain>
    </source>
</reference>
<evidence type="ECO:0000313" key="2">
    <source>
        <dbReference type="EMBL" id="KEO81033.1"/>
    </source>
</evidence>
<dbReference type="PROSITE" id="PS51782">
    <property type="entry name" value="LYSM"/>
    <property type="match status" value="1"/>
</dbReference>
<dbReference type="SUPFAM" id="SSF54106">
    <property type="entry name" value="LysM domain"/>
    <property type="match status" value="1"/>
</dbReference>
<dbReference type="InterPro" id="IPR018392">
    <property type="entry name" value="LysM"/>
</dbReference>
<accession>A0A074LMC3</accession>
<dbReference type="EMBL" id="JMIR01000049">
    <property type="protein sequence ID" value="KEO81033.1"/>
    <property type="molecule type" value="Genomic_DNA"/>
</dbReference>
<comment type="caution">
    <text evidence="2">The sequence shown here is derived from an EMBL/GenBank/DDBJ whole genome shotgun (WGS) entry which is preliminary data.</text>
</comment>
<dbReference type="CDD" id="cd00118">
    <property type="entry name" value="LysM"/>
    <property type="match status" value="1"/>
</dbReference>
<dbReference type="Pfam" id="PF01476">
    <property type="entry name" value="LysM"/>
    <property type="match status" value="1"/>
</dbReference>
<proteinExistence type="predicted"/>
<dbReference type="OrthoDB" id="9800780at2"/>
<dbReference type="eggNOG" id="COG1652">
    <property type="taxonomic scope" value="Bacteria"/>
</dbReference>
<evidence type="ECO:0000313" key="3">
    <source>
        <dbReference type="Proteomes" id="UP000027931"/>
    </source>
</evidence>
<dbReference type="Proteomes" id="UP000027931">
    <property type="component" value="Unassembled WGS sequence"/>
</dbReference>
<evidence type="ECO:0000259" key="1">
    <source>
        <dbReference type="PROSITE" id="PS51782"/>
    </source>
</evidence>
<dbReference type="SMART" id="SM00257">
    <property type="entry name" value="LysM"/>
    <property type="match status" value="1"/>
</dbReference>